<protein>
    <submittedName>
        <fullName evidence="2">Uncharacterized protein</fullName>
    </submittedName>
</protein>
<feature type="region of interest" description="Disordered" evidence="1">
    <location>
        <begin position="1"/>
        <end position="59"/>
    </location>
</feature>
<sequence length="184" mass="21576">MANPTQNENEEFQEASNVPIPSISAETQSNKRKRIHEGEKGDEPTHTDEPQRIQEKNVPSFRAFRKLNVKLVRCQQHHMYLNKCKNKDTIPKTLRVNIKPQVPDTTPRFLIKWETAHIEFSRTLIGLLQEYWKERCENIKTQISDMAEDLNTNTEPAEMELITNLIERTKISVQEEIQNPKRNT</sequence>
<reference evidence="2" key="1">
    <citation type="submission" date="2021-03" db="EMBL/GenBank/DDBJ databases">
        <authorList>
            <person name="Bekaert M."/>
        </authorList>
    </citation>
    <scope>NUCLEOTIDE SEQUENCE</scope>
</reference>
<accession>A0A8S3R4T5</accession>
<keyword evidence="3" id="KW-1185">Reference proteome</keyword>
<comment type="caution">
    <text evidence="2">The sequence shown here is derived from an EMBL/GenBank/DDBJ whole genome shotgun (WGS) entry which is preliminary data.</text>
</comment>
<organism evidence="2 3">
    <name type="scientific">Mytilus edulis</name>
    <name type="common">Blue mussel</name>
    <dbReference type="NCBI Taxonomy" id="6550"/>
    <lineage>
        <taxon>Eukaryota</taxon>
        <taxon>Metazoa</taxon>
        <taxon>Spiralia</taxon>
        <taxon>Lophotrochozoa</taxon>
        <taxon>Mollusca</taxon>
        <taxon>Bivalvia</taxon>
        <taxon>Autobranchia</taxon>
        <taxon>Pteriomorphia</taxon>
        <taxon>Mytilida</taxon>
        <taxon>Mytiloidea</taxon>
        <taxon>Mytilidae</taxon>
        <taxon>Mytilinae</taxon>
        <taxon>Mytilus</taxon>
    </lineage>
</organism>
<dbReference type="Proteomes" id="UP000683360">
    <property type="component" value="Unassembled WGS sequence"/>
</dbReference>
<evidence type="ECO:0000256" key="1">
    <source>
        <dbReference type="SAM" id="MobiDB-lite"/>
    </source>
</evidence>
<evidence type="ECO:0000313" key="3">
    <source>
        <dbReference type="Proteomes" id="UP000683360"/>
    </source>
</evidence>
<name>A0A8S3R4T5_MYTED</name>
<dbReference type="EMBL" id="CAJPWZ010000881">
    <property type="protein sequence ID" value="CAG2202194.1"/>
    <property type="molecule type" value="Genomic_DNA"/>
</dbReference>
<gene>
    <name evidence="2" type="ORF">MEDL_16782</name>
</gene>
<dbReference type="OrthoDB" id="8964522at2759"/>
<proteinExistence type="predicted"/>
<feature type="compositionally biased region" description="Basic and acidic residues" evidence="1">
    <location>
        <begin position="36"/>
        <end position="55"/>
    </location>
</feature>
<dbReference type="AlphaFoldDB" id="A0A8S3R4T5"/>
<evidence type="ECO:0000313" key="2">
    <source>
        <dbReference type="EMBL" id="CAG2202194.1"/>
    </source>
</evidence>